<dbReference type="PANTHER" id="PTHR36842">
    <property type="entry name" value="PROTEIN TOLB HOMOLOG"/>
    <property type="match status" value="1"/>
</dbReference>
<dbReference type="Gene3D" id="3.40.630.10">
    <property type="entry name" value="Zn peptidases"/>
    <property type="match status" value="2"/>
</dbReference>
<organism evidence="3 4">
    <name type="scientific">Candidatus Brocadia sinica JPN1</name>
    <dbReference type="NCBI Taxonomy" id="1197129"/>
    <lineage>
        <taxon>Bacteria</taxon>
        <taxon>Pseudomonadati</taxon>
        <taxon>Planctomycetota</taxon>
        <taxon>Candidatus Brocadiia</taxon>
        <taxon>Candidatus Brocadiales</taxon>
        <taxon>Candidatus Brocadiaceae</taxon>
        <taxon>Candidatus Brocadia</taxon>
    </lineage>
</organism>
<evidence type="ECO:0000259" key="2">
    <source>
        <dbReference type="PROSITE" id="PS50106"/>
    </source>
</evidence>
<dbReference type="Gene3D" id="3.50.30.30">
    <property type="match status" value="1"/>
</dbReference>
<dbReference type="Pfam" id="PF04389">
    <property type="entry name" value="Peptidase_M28"/>
    <property type="match status" value="1"/>
</dbReference>
<comment type="similarity">
    <text evidence="1">Belongs to the TolB family.</text>
</comment>
<feature type="domain" description="PDZ" evidence="2">
    <location>
        <begin position="932"/>
        <end position="990"/>
    </location>
</feature>
<dbReference type="Gene3D" id="2.120.10.30">
    <property type="entry name" value="TolB, C-terminal domain"/>
    <property type="match status" value="3"/>
</dbReference>
<accession>A0ABQ0K3Y2</accession>
<dbReference type="SMART" id="SM00228">
    <property type="entry name" value="PDZ"/>
    <property type="match status" value="1"/>
</dbReference>
<dbReference type="InterPro" id="IPR036034">
    <property type="entry name" value="PDZ_sf"/>
</dbReference>
<dbReference type="InterPro" id="IPR007484">
    <property type="entry name" value="Peptidase_M28"/>
</dbReference>
<sequence>MKQFISIITFTVLLTAMCFHWGVINSSGSEKGEEQFLANIRQLTIQGKSAGEGYFSQDGKYLIFQSERDPENPFYQIYIMSLETGDTHRVSPGIGKTTCSFFRNNSEEVLFASTHLDPDAKENKKQNLNSAPLEKNAVLRGIMTQVTTFFSTKRDGTTLKRLTDAPGYDAEGAYSPDGNKIVFCSLRDAYPVEKLSSEDQKRMETSPSYFGEIYIMNADGSEQKRLTNWPGYDGGPFFSHDGKRIIWRHFNENGMLADVYTMLLDGSDVRRLTDFKSMSWAPYFHPSGDYVIFHSNKFGFTNCELFIVDALGEKEPVRVTFHDKFDGLPVFAPDGKRLAWTSGRTANGDSQLFLADWDHEAALKALQLANVRSASQPAQTFSNPESLPQKVFNSPPYKDQIPEKTGHQFSPKITATDLRAEVQYLASDELEGRLTGTKGTQLAANYIADYFKGIGLKAIDSNKGYFQEFPFIAGTKIIPEQNHFQITKEGTKKETIQFVVNKDFAPLSFTVNGEVEGEVVFAGYGLSVPGNEGNRYDSYEKLDVKDKIVVVLHHVPEKVDMKRHLELTRYAGLRYKTMIAREHGAKALLVVTGPKTPSGGELFPLFSDKESASSGIIAASVSGKIAEALFAGSGKNLETIQAGLDVEDPQTEAGFDLPNVKIRISTAVEQVKEKDRNVLGLLPPCDENENAEYIIIGAHYDHIGRGGIDSLARKGEEGMIHNGADDNASGVSTVLELAAALAAERETNPQLFKRGIIFALWSGEELGCLGSSYFIEHPTIPLKNVIAYVNFDMVGRLSENNLIVEGIGSSNTWARLIEKCNVTAGFNVKLHRDPYLPTDATAFYSKEVPIIHFFTGVHEDYNRPTDDPGTLNYDGMVRIAEFARAIVIDLIRHAERPDYVKVAQSGESRKEKVSRRTYWGTVPDFASENSEGVKISTVKLEGPADKAGMKDGDIIVEIAGKKITNIYDYNYMMDAAGVGKPVEVVVLRDGKREILTIIPVARK</sequence>
<dbReference type="InterPro" id="IPR011659">
    <property type="entry name" value="WD40"/>
</dbReference>
<reference evidence="4" key="1">
    <citation type="journal article" date="2015" name="Genome Announc.">
        <title>Draft Genome Sequence of an Anaerobic Ammonium-Oxidizing Bacterium, "Candidatus Brocadia sinica".</title>
        <authorList>
            <person name="Oshiki M."/>
            <person name="Shinyako-Hata K."/>
            <person name="Satoh H."/>
            <person name="Okabe S."/>
        </authorList>
    </citation>
    <scope>NUCLEOTIDE SEQUENCE [LARGE SCALE GENOMIC DNA]</scope>
    <source>
        <strain evidence="4">JPN1</strain>
    </source>
</reference>
<gene>
    <name evidence="3" type="ORF">BROSI_A3891</name>
</gene>
<protein>
    <submittedName>
        <fullName evidence="3">Hypothetial protein</fullName>
    </submittedName>
</protein>
<evidence type="ECO:0000313" key="3">
    <source>
        <dbReference type="EMBL" id="GAN35340.1"/>
    </source>
</evidence>
<dbReference type="InterPro" id="IPR011042">
    <property type="entry name" value="6-blade_b-propeller_TolB-like"/>
</dbReference>
<dbReference type="SUPFAM" id="SSF82171">
    <property type="entry name" value="DPP6 N-terminal domain-like"/>
    <property type="match status" value="1"/>
</dbReference>
<dbReference type="PROSITE" id="PS50106">
    <property type="entry name" value="PDZ"/>
    <property type="match status" value="1"/>
</dbReference>
<evidence type="ECO:0000313" key="4">
    <source>
        <dbReference type="Proteomes" id="UP000032309"/>
    </source>
</evidence>
<dbReference type="Gene3D" id="2.30.42.10">
    <property type="match status" value="1"/>
</dbReference>
<dbReference type="Proteomes" id="UP000032309">
    <property type="component" value="Unassembled WGS sequence"/>
</dbReference>
<name>A0ABQ0K3Y2_9BACT</name>
<dbReference type="InterPro" id="IPR046450">
    <property type="entry name" value="PA_dom_sf"/>
</dbReference>
<evidence type="ECO:0000256" key="1">
    <source>
        <dbReference type="ARBA" id="ARBA00009820"/>
    </source>
</evidence>
<comment type="caution">
    <text evidence="3">The sequence shown here is derived from an EMBL/GenBank/DDBJ whole genome shotgun (WGS) entry which is preliminary data.</text>
</comment>
<dbReference type="Pfam" id="PF13180">
    <property type="entry name" value="PDZ_2"/>
    <property type="match status" value="1"/>
</dbReference>
<dbReference type="InterPro" id="IPR001478">
    <property type="entry name" value="PDZ"/>
</dbReference>
<proteinExistence type="inferred from homology"/>
<dbReference type="Pfam" id="PF07676">
    <property type="entry name" value="PD40"/>
    <property type="match status" value="4"/>
</dbReference>
<dbReference type="PANTHER" id="PTHR36842:SF1">
    <property type="entry name" value="PROTEIN TOLB"/>
    <property type="match status" value="1"/>
</dbReference>
<dbReference type="EMBL" id="BAFN01000001">
    <property type="protein sequence ID" value="GAN35340.1"/>
    <property type="molecule type" value="Genomic_DNA"/>
</dbReference>
<dbReference type="RefSeq" id="WP_052565506.1">
    <property type="nucleotide sequence ID" value="NZ_BAFN01000001.1"/>
</dbReference>
<dbReference type="SUPFAM" id="SSF53187">
    <property type="entry name" value="Zn-dependent exopeptidases"/>
    <property type="match status" value="1"/>
</dbReference>
<dbReference type="SUPFAM" id="SSF50156">
    <property type="entry name" value="PDZ domain-like"/>
    <property type="match status" value="1"/>
</dbReference>
<keyword evidence="4" id="KW-1185">Reference proteome</keyword>
<dbReference type="SUPFAM" id="SSF52025">
    <property type="entry name" value="PA domain"/>
    <property type="match status" value="1"/>
</dbReference>